<feature type="domain" description="Peptidase M10 metallopeptidase" evidence="8">
    <location>
        <begin position="91"/>
        <end position="143"/>
    </location>
</feature>
<dbReference type="GO" id="GO:0031012">
    <property type="term" value="C:extracellular matrix"/>
    <property type="evidence" value="ECO:0007669"/>
    <property type="project" value="InterPro"/>
</dbReference>
<keyword evidence="10" id="KW-1185">Reference proteome</keyword>
<name>A0A0D1K3S3_9LACO</name>
<dbReference type="PATRIC" id="fig|137591.25.peg.1638"/>
<protein>
    <submittedName>
        <fullName evidence="9">Matrixin</fullName>
    </submittedName>
</protein>
<comment type="caution">
    <text evidence="9">The sequence shown here is derived from an EMBL/GenBank/DDBJ whole genome shotgun (WGS) entry which is preliminary data.</text>
</comment>
<evidence type="ECO:0000259" key="8">
    <source>
        <dbReference type="Pfam" id="PF00413"/>
    </source>
</evidence>
<keyword evidence="7" id="KW-0732">Signal</keyword>
<feature type="compositionally biased region" description="Low complexity" evidence="5">
    <location>
        <begin position="241"/>
        <end position="260"/>
    </location>
</feature>
<evidence type="ECO:0000256" key="5">
    <source>
        <dbReference type="SAM" id="MobiDB-lite"/>
    </source>
</evidence>
<dbReference type="STRING" id="137591.AO080_08555"/>
<keyword evidence="4" id="KW-0862">Zinc</keyword>
<feature type="compositionally biased region" description="Low complexity" evidence="5">
    <location>
        <begin position="184"/>
        <end position="203"/>
    </location>
</feature>
<keyword evidence="3" id="KW-0378">Hydrolase</keyword>
<feature type="chain" id="PRO_5002231895" evidence="7">
    <location>
        <begin position="26"/>
        <end position="321"/>
    </location>
</feature>
<feature type="transmembrane region" description="Helical" evidence="6">
    <location>
        <begin position="296"/>
        <end position="314"/>
    </location>
</feature>
<keyword evidence="6" id="KW-1133">Transmembrane helix</keyword>
<dbReference type="EMBL" id="JWHU01000034">
    <property type="protein sequence ID" value="KIU19649.1"/>
    <property type="molecule type" value="Genomic_DNA"/>
</dbReference>
<accession>A0A0D1K3S3</accession>
<feature type="region of interest" description="Disordered" evidence="5">
    <location>
        <begin position="241"/>
        <end position="271"/>
    </location>
</feature>
<dbReference type="GO" id="GO:0004222">
    <property type="term" value="F:metalloendopeptidase activity"/>
    <property type="evidence" value="ECO:0007669"/>
    <property type="project" value="InterPro"/>
</dbReference>
<evidence type="ECO:0000256" key="2">
    <source>
        <dbReference type="ARBA" id="ARBA00022723"/>
    </source>
</evidence>
<gene>
    <name evidence="9" type="ORF">QX99_01666</name>
</gene>
<evidence type="ECO:0000256" key="6">
    <source>
        <dbReference type="SAM" id="Phobius"/>
    </source>
</evidence>
<dbReference type="RefSeq" id="WP_043711847.1">
    <property type="nucleotide sequence ID" value="NZ_JALOCT010000001.1"/>
</dbReference>
<dbReference type="Pfam" id="PF00413">
    <property type="entry name" value="Peptidase_M10"/>
    <property type="match status" value="1"/>
</dbReference>
<evidence type="ECO:0000313" key="10">
    <source>
        <dbReference type="Proteomes" id="UP000032287"/>
    </source>
</evidence>
<keyword evidence="1" id="KW-0645">Protease</keyword>
<evidence type="ECO:0000313" key="9">
    <source>
        <dbReference type="EMBL" id="KIU19649.1"/>
    </source>
</evidence>
<evidence type="ECO:0000256" key="3">
    <source>
        <dbReference type="ARBA" id="ARBA00022801"/>
    </source>
</evidence>
<sequence precursor="true">MRFIKVVLATSLTVASLPFGQSVHAVTWEYSNLDSQGEVVAYSVDYPAQTAQAAAYWNSLAGTTVVQVTNNPAAATVKVTKQETATGDTDPNVALTYAPDGITDVYPARIATQGVDLQTVITHEMGHSLGLNHDPNSTLMAPAGGQLGGQAHDYEALKADLASHGREIDNAAFDAPQSTSVAESSAVTESASVSAPVSSAITSDRAMSSTKNRASSAMTVATESTATSKAVASAAATSLSRATSVSEASSSQSRQSSVSTPERITAKTVASESKTTTLRQTVADTTAVVKQTVVEVVAVMVAAVAGVTAAIARFQRQHIDR</sequence>
<proteinExistence type="predicted"/>
<dbReference type="GO" id="GO:0008270">
    <property type="term" value="F:zinc ion binding"/>
    <property type="evidence" value="ECO:0007669"/>
    <property type="project" value="InterPro"/>
</dbReference>
<dbReference type="SUPFAM" id="SSF55486">
    <property type="entry name" value="Metalloproteases ('zincins'), catalytic domain"/>
    <property type="match status" value="1"/>
</dbReference>
<dbReference type="InterPro" id="IPR024079">
    <property type="entry name" value="MetalloPept_cat_dom_sf"/>
</dbReference>
<evidence type="ECO:0000256" key="4">
    <source>
        <dbReference type="ARBA" id="ARBA00022833"/>
    </source>
</evidence>
<dbReference type="Proteomes" id="UP000032287">
    <property type="component" value="Unassembled WGS sequence"/>
</dbReference>
<keyword evidence="6" id="KW-0472">Membrane</keyword>
<feature type="signal peptide" evidence="7">
    <location>
        <begin position="1"/>
        <end position="25"/>
    </location>
</feature>
<keyword evidence="6" id="KW-0812">Transmembrane</keyword>
<keyword evidence="2" id="KW-0479">Metal-binding</keyword>
<dbReference type="AlphaFoldDB" id="A0A0D1K3S3"/>
<dbReference type="GO" id="GO:0006508">
    <property type="term" value="P:proteolysis"/>
    <property type="evidence" value="ECO:0007669"/>
    <property type="project" value="UniProtKB-KW"/>
</dbReference>
<feature type="compositionally biased region" description="Polar residues" evidence="5">
    <location>
        <begin position="205"/>
        <end position="218"/>
    </location>
</feature>
<feature type="region of interest" description="Disordered" evidence="5">
    <location>
        <begin position="184"/>
        <end position="227"/>
    </location>
</feature>
<evidence type="ECO:0000256" key="7">
    <source>
        <dbReference type="SAM" id="SignalP"/>
    </source>
</evidence>
<dbReference type="InterPro" id="IPR001818">
    <property type="entry name" value="Pept_M10_metallopeptidase"/>
</dbReference>
<evidence type="ECO:0000256" key="1">
    <source>
        <dbReference type="ARBA" id="ARBA00022670"/>
    </source>
</evidence>
<dbReference type="Gene3D" id="3.40.390.10">
    <property type="entry name" value="Collagenase (Catalytic Domain)"/>
    <property type="match status" value="1"/>
</dbReference>
<organism evidence="9 10">
    <name type="scientific">Weissella cibaria</name>
    <dbReference type="NCBI Taxonomy" id="137591"/>
    <lineage>
        <taxon>Bacteria</taxon>
        <taxon>Bacillati</taxon>
        <taxon>Bacillota</taxon>
        <taxon>Bacilli</taxon>
        <taxon>Lactobacillales</taxon>
        <taxon>Lactobacillaceae</taxon>
        <taxon>Weissella</taxon>
    </lineage>
</organism>
<reference evidence="9 10" key="1">
    <citation type="journal article" date="2015" name="Microbiology (Mosc.)">
        <title>Genomics of the Weissella cibaria species with an examination of its metabolic traits.</title>
        <authorList>
            <person name="Lynch K.M."/>
            <person name="Lucid A."/>
            <person name="Arendt E.K."/>
            <person name="Sleator R.D."/>
            <person name="Lucey B."/>
            <person name="Coffey A."/>
        </authorList>
    </citation>
    <scope>NUCLEOTIDE SEQUENCE [LARGE SCALE GENOMIC DNA]</scope>
    <source>
        <strain evidence="9 10">MG1</strain>
    </source>
</reference>